<dbReference type="PANTHER" id="PTHR30629">
    <property type="entry name" value="PROPHAGE INTEGRASE"/>
    <property type="match status" value="1"/>
</dbReference>
<comment type="caution">
    <text evidence="8">The sequence shown here is derived from an EMBL/GenBank/DDBJ whole genome shotgun (WGS) entry which is preliminary data.</text>
</comment>
<dbReference type="InterPro" id="IPR025166">
    <property type="entry name" value="Integrase_DNA_bind_dom"/>
</dbReference>
<evidence type="ECO:0000259" key="6">
    <source>
        <dbReference type="PROSITE" id="PS51898"/>
    </source>
</evidence>
<dbReference type="PROSITE" id="PS51900">
    <property type="entry name" value="CB"/>
    <property type="match status" value="1"/>
</dbReference>
<dbReference type="InterPro" id="IPR044068">
    <property type="entry name" value="CB"/>
</dbReference>
<dbReference type="Pfam" id="PF22022">
    <property type="entry name" value="Phage_int_M"/>
    <property type="match status" value="1"/>
</dbReference>
<evidence type="ECO:0000256" key="1">
    <source>
        <dbReference type="ARBA" id="ARBA00008857"/>
    </source>
</evidence>
<dbReference type="Proteomes" id="UP001197028">
    <property type="component" value="Unassembled WGS sequence"/>
</dbReference>
<dbReference type="InterPro" id="IPR050808">
    <property type="entry name" value="Phage_Integrase"/>
</dbReference>
<feature type="domain" description="Core-binding (CB)" evidence="7">
    <location>
        <begin position="96"/>
        <end position="177"/>
    </location>
</feature>
<dbReference type="SUPFAM" id="SSF56349">
    <property type="entry name" value="DNA breaking-rejoining enzymes"/>
    <property type="match status" value="1"/>
</dbReference>
<dbReference type="PANTHER" id="PTHR30629:SF2">
    <property type="entry name" value="PROPHAGE INTEGRASE INTS-RELATED"/>
    <property type="match status" value="1"/>
</dbReference>
<dbReference type="Pfam" id="PF00589">
    <property type="entry name" value="Phage_integrase"/>
    <property type="match status" value="1"/>
</dbReference>
<keyword evidence="2" id="KW-0229">DNA integration</keyword>
<dbReference type="InterPro" id="IPR038488">
    <property type="entry name" value="Integrase_DNA-bd_sf"/>
</dbReference>
<keyword evidence="4" id="KW-0233">DNA recombination</keyword>
<evidence type="ECO:0000313" key="9">
    <source>
        <dbReference type="Proteomes" id="UP001197028"/>
    </source>
</evidence>
<reference evidence="8 9" key="1">
    <citation type="journal article" date="2021" name="ISME J.">
        <title>Genomic evolution of the class Acidithiobacillia: deep-branching Proteobacteria living in extreme acidic conditions.</title>
        <authorList>
            <person name="Moya-Beltran A."/>
            <person name="Beard S."/>
            <person name="Rojas-Villalobos C."/>
            <person name="Issotta F."/>
            <person name="Gallardo Y."/>
            <person name="Ulloa R."/>
            <person name="Giaveno A."/>
            <person name="Degli Esposti M."/>
            <person name="Johnson D.B."/>
            <person name="Quatrini R."/>
        </authorList>
    </citation>
    <scope>NUCLEOTIDE SEQUENCE [LARGE SCALE GENOMIC DNA]</scope>
    <source>
        <strain evidence="8 9">ATCC 19703</strain>
    </source>
</reference>
<dbReference type="RefSeq" id="WP_215862725.1">
    <property type="nucleotide sequence ID" value="NZ_JABELD010000017.1"/>
</dbReference>
<accession>A0ABS5ZM04</accession>
<evidence type="ECO:0000256" key="5">
    <source>
        <dbReference type="PROSITE-ProRule" id="PRU01248"/>
    </source>
</evidence>
<dbReference type="InterPro" id="IPR013762">
    <property type="entry name" value="Integrase-like_cat_sf"/>
</dbReference>
<dbReference type="Gene3D" id="1.10.443.10">
    <property type="entry name" value="Intergrase catalytic core"/>
    <property type="match status" value="1"/>
</dbReference>
<evidence type="ECO:0000259" key="7">
    <source>
        <dbReference type="PROSITE" id="PS51900"/>
    </source>
</evidence>
<keyword evidence="9" id="KW-1185">Reference proteome</keyword>
<dbReference type="InterPro" id="IPR002104">
    <property type="entry name" value="Integrase_catalytic"/>
</dbReference>
<gene>
    <name evidence="8" type="ORF">HJG40_02430</name>
</gene>
<protein>
    <submittedName>
        <fullName evidence="8">Tyrosine-type recombinase/integrase</fullName>
    </submittedName>
</protein>
<evidence type="ECO:0000313" key="8">
    <source>
        <dbReference type="EMBL" id="MBU2737681.1"/>
    </source>
</evidence>
<evidence type="ECO:0000256" key="2">
    <source>
        <dbReference type="ARBA" id="ARBA00022908"/>
    </source>
</evidence>
<dbReference type="Gene3D" id="3.30.160.390">
    <property type="entry name" value="Integrase, DNA-binding domain"/>
    <property type="match status" value="1"/>
</dbReference>
<name>A0ABS5ZM04_9PROT</name>
<dbReference type="Pfam" id="PF13356">
    <property type="entry name" value="Arm-DNA-bind_3"/>
    <property type="match status" value="1"/>
</dbReference>
<dbReference type="CDD" id="cd00801">
    <property type="entry name" value="INT_P4_C"/>
    <property type="match status" value="1"/>
</dbReference>
<dbReference type="InterPro" id="IPR053876">
    <property type="entry name" value="Phage_int_M"/>
</dbReference>
<organism evidence="8 9">
    <name type="scientific">Acidithiobacillus concretivorus</name>
    <dbReference type="NCBI Taxonomy" id="3063952"/>
    <lineage>
        <taxon>Bacteria</taxon>
        <taxon>Pseudomonadati</taxon>
        <taxon>Pseudomonadota</taxon>
        <taxon>Acidithiobacillia</taxon>
        <taxon>Acidithiobacillales</taxon>
        <taxon>Acidithiobacillaceae</taxon>
        <taxon>Acidithiobacillus</taxon>
    </lineage>
</organism>
<evidence type="ECO:0000256" key="3">
    <source>
        <dbReference type="ARBA" id="ARBA00023125"/>
    </source>
</evidence>
<dbReference type="PROSITE" id="PS51898">
    <property type="entry name" value="TYR_RECOMBINASE"/>
    <property type="match status" value="1"/>
</dbReference>
<dbReference type="EMBL" id="JABELD010000017">
    <property type="protein sequence ID" value="MBU2737681.1"/>
    <property type="molecule type" value="Genomic_DNA"/>
</dbReference>
<keyword evidence="3 5" id="KW-0238">DNA-binding</keyword>
<dbReference type="InterPro" id="IPR010998">
    <property type="entry name" value="Integrase_recombinase_N"/>
</dbReference>
<comment type="similarity">
    <text evidence="1">Belongs to the 'phage' integrase family.</text>
</comment>
<feature type="domain" description="Tyr recombinase" evidence="6">
    <location>
        <begin position="208"/>
        <end position="382"/>
    </location>
</feature>
<sequence>MATTIGKLIVRQVDTLPEGFHSDGGNLYLRVKGGSRAWVFRYKDKGRVREIGLGPTSIRKLKEVRVLAEAMRKTQADGRDPGELLHVNDPTETISMTFEQCAQDLLEAKRSGWKNVKHAQQWINTLRDYAFPVIGTKAPAEVTLADVKSILLPIWTTKTETATRVRQRIEAVLDYAAVHDLCDGTRNPARWKGILNKVLPEPGKVSKRKHHAASAYTDIPRIMAALREKSHVSAYCLQFTILTAARSGESRGATWDEVDLDARVWTIPSARMKAAKPHRVPLSDAAMKILTNMQEWRMRNNPKVFPGARGGLLSDVAVNKTLHSVITDVTVHGFRSSFRDWGAEQTNFPAAVLEQALAHTNPNKVEAAYQRSDLFELRRKLMQMWADFATMANM</sequence>
<dbReference type="InterPro" id="IPR011010">
    <property type="entry name" value="DNA_brk_join_enz"/>
</dbReference>
<proteinExistence type="inferred from homology"/>
<evidence type="ECO:0000256" key="4">
    <source>
        <dbReference type="ARBA" id="ARBA00023172"/>
    </source>
</evidence>
<dbReference type="Gene3D" id="1.10.150.130">
    <property type="match status" value="1"/>
</dbReference>